<proteinExistence type="predicted"/>
<keyword evidence="1" id="KW-0143">Chaperone</keyword>
<dbReference type="EMBL" id="CP034205">
    <property type="protein sequence ID" value="QBZ56213.1"/>
    <property type="molecule type" value="Genomic_DNA"/>
</dbReference>
<dbReference type="Pfam" id="PF25767">
    <property type="entry name" value="ARM_TBCD_2nd"/>
    <property type="match status" value="1"/>
</dbReference>
<dbReference type="PANTHER" id="PTHR12658">
    <property type="entry name" value="BETA-TUBULIN COFACTOR D"/>
    <property type="match status" value="1"/>
</dbReference>
<reference evidence="4 5" key="1">
    <citation type="journal article" date="2019" name="Mol. Biol. Evol.">
        <title>Blast fungal genomes show frequent chromosomal changes, gene gains and losses, and effector gene turnover.</title>
        <authorList>
            <person name="Gomez Luciano L.B."/>
            <person name="Jason Tsai I."/>
            <person name="Chuma I."/>
            <person name="Tosa Y."/>
            <person name="Chen Y.H."/>
            <person name="Li J.Y."/>
            <person name="Li M.Y."/>
            <person name="Jade Lu M.Y."/>
            <person name="Nakayashiki H."/>
            <person name="Li W.H."/>
        </authorList>
    </citation>
    <scope>NUCLEOTIDE SEQUENCE [LARGE SCALE GENOMIC DNA]</scope>
    <source>
        <strain evidence="4">MZ5-1-6</strain>
    </source>
</reference>
<feature type="domain" description="Tubulin-folding cofactor D C-terminal" evidence="2">
    <location>
        <begin position="1034"/>
        <end position="1218"/>
    </location>
</feature>
<dbReference type="Proteomes" id="UP000294847">
    <property type="component" value="Chromosome 2"/>
</dbReference>
<dbReference type="SUPFAM" id="SSF48371">
    <property type="entry name" value="ARM repeat"/>
    <property type="match status" value="1"/>
</dbReference>
<dbReference type="InterPro" id="IPR011989">
    <property type="entry name" value="ARM-like"/>
</dbReference>
<dbReference type="Pfam" id="PF23579">
    <property type="entry name" value="ARM_TBCD"/>
    <property type="match status" value="1"/>
</dbReference>
<sequence>MDAPEEELDIKLQKISGDLIADFDRSLRPLLRRADGTVRSQVRSREAVRLTILVLDPFQELPQLLDPYLAGWSQTLAEAFLEYYGRRRRSTVARSKAAAAGQEGHLMSLPAAVCRIMYTLCKIRGEKVVVRLLSVETRYLELLLSVLEESERAALAADAAAAAASDDHGFGSPAESKFQSGVSRLWTWEERYVVLLWLSHLFLAPFDLASISSVDLHDDELPEIPGLQWPPNVPGIALRVLPLAIKYLASPGKERDAAKALLVRIAMRRDMQEVGILHALVQWALFALRPSTKDSDGTTGSPYYYIGVLSFLAGLLASSADTSDMDRYLKTVFYATYNISSNSDDISKLIASSALARKIIVKIVRSIAILVLRRTSTSTAASLMDDKADTVLVETAVGHSLDLLSDNDTPVRFAASKALSVITLRLEPDLASQVVEAVLESLDRNVLWVKSPGSRDGDDTTPARRTRDMSLVDPLEWHGLMLSLSHLLYRRSPPAEGLAKIIQALLTGLSFERRGTSGASMGTNVRDAACFGIWALARRYTTAELLAVPVDSFYPSSSHRKSPSVIQVLATELTVTASLDPSGNIRRGSSAALQELVGRHPDTVEQGIWLVQTVDYHAVALRSRATSKVSLGATRLSGHYGDAVLEALLGWRGIGDGDPAARRVAGSTFGAVTREQAMASTAGGNPLDRVQQSIDQLLDRIDALQTREVEERHGLLLSLAAVLDTIPELLGDRLGDVATLTGRTLQRLTALLDVCVKTNFRRPELVAEAASLLIISSFPLLQVVTADPVVAHGDTALKLLPGADVATPAFSADELISIRDAINKTGSKNTQGTSLHEYLLVVQAAVSEWLGRAEQEVIDATSVASLILLIFLGDCEQGELKSAQSLLAKWAQLARQKPTSSRAGIGAGYFFALTMAHRVIPRPSAQPIEAWHADATSSLITGPLVDRWRADASTEVRVAILQSLTGAGSSLLRENMSVLLVLVTEGLDDYTVTARGDVGSHVRLQAIKVTKGLWKAIEGSSPGDEKLEVAFLTLFPKILRLSAEKLDKVRAEAQTALALALNQDWALKLRRSTYSSRPYHSFLLSLPTTTSERLHPSVSATPALRDADASRWMEELMTGYVTSADAGHEDLVIASRGALAAYCARSQDDLDRACGALARNLARLSRQQPQPDRVVVPTLNVAAFLFHVGVFSRCSVVDYKALCLAVQRCGYKTGNVRKLEACVKVYGAVAAMGLQGGQEQQEQQGHQRAQGVREARKRLGALLLHPWPRVRSFVVDELWVLLSDERYDASAAREGGGGSGGMASKLKGVDWGSAGKDAVKGLVEQLGLT</sequence>
<dbReference type="GO" id="GO:0007021">
    <property type="term" value="P:tubulin complex assembly"/>
    <property type="evidence" value="ECO:0007669"/>
    <property type="project" value="InterPro"/>
</dbReference>
<dbReference type="GO" id="GO:0048487">
    <property type="term" value="F:beta-tubulin binding"/>
    <property type="evidence" value="ECO:0007669"/>
    <property type="project" value="InterPro"/>
</dbReference>
<dbReference type="Pfam" id="PF12612">
    <property type="entry name" value="TFCD_C"/>
    <property type="match status" value="1"/>
</dbReference>
<organism evidence="4 5">
    <name type="scientific">Pyricularia oryzae</name>
    <name type="common">Rice blast fungus</name>
    <name type="synonym">Magnaporthe oryzae</name>
    <dbReference type="NCBI Taxonomy" id="318829"/>
    <lineage>
        <taxon>Eukaryota</taxon>
        <taxon>Fungi</taxon>
        <taxon>Dikarya</taxon>
        <taxon>Ascomycota</taxon>
        <taxon>Pezizomycotina</taxon>
        <taxon>Sordariomycetes</taxon>
        <taxon>Sordariomycetidae</taxon>
        <taxon>Magnaporthales</taxon>
        <taxon>Pyriculariaceae</taxon>
        <taxon>Pyricularia</taxon>
    </lineage>
</organism>
<dbReference type="InterPro" id="IPR022577">
    <property type="entry name" value="TBCD_C"/>
</dbReference>
<accession>A0A4P7N1V0</accession>
<dbReference type="GO" id="GO:0000226">
    <property type="term" value="P:microtubule cytoskeleton organization"/>
    <property type="evidence" value="ECO:0007669"/>
    <property type="project" value="TreeGrafter"/>
</dbReference>
<evidence type="ECO:0000259" key="3">
    <source>
        <dbReference type="Pfam" id="PF25767"/>
    </source>
</evidence>
<feature type="domain" description="Tubulin-folding cofactor D ARM repeats" evidence="3">
    <location>
        <begin position="476"/>
        <end position="608"/>
    </location>
</feature>
<evidence type="ECO:0000313" key="5">
    <source>
        <dbReference type="Proteomes" id="UP000294847"/>
    </source>
</evidence>
<dbReference type="Gene3D" id="1.25.10.10">
    <property type="entry name" value="Leucine-rich Repeat Variant"/>
    <property type="match status" value="1"/>
</dbReference>
<evidence type="ECO:0000313" key="4">
    <source>
        <dbReference type="EMBL" id="QBZ56213.1"/>
    </source>
</evidence>
<evidence type="ECO:0000256" key="1">
    <source>
        <dbReference type="ARBA" id="ARBA00023186"/>
    </source>
</evidence>
<name>A0A4P7N1V0_PYROR</name>
<protein>
    <submittedName>
        <fullName evidence="4">Uncharacterized protein</fullName>
    </submittedName>
</protein>
<dbReference type="GO" id="GO:0007023">
    <property type="term" value="P:post-chaperonin tubulin folding pathway"/>
    <property type="evidence" value="ECO:0007669"/>
    <property type="project" value="InterPro"/>
</dbReference>
<dbReference type="GO" id="GO:0005096">
    <property type="term" value="F:GTPase activator activity"/>
    <property type="evidence" value="ECO:0007669"/>
    <property type="project" value="InterPro"/>
</dbReference>
<dbReference type="InterPro" id="IPR058033">
    <property type="entry name" value="ARM_TBCD_2nd"/>
</dbReference>
<dbReference type="InterPro" id="IPR033162">
    <property type="entry name" value="TBCD"/>
</dbReference>
<gene>
    <name evidence="4" type="ORF">PoMZ_01119</name>
</gene>
<dbReference type="InterPro" id="IPR016024">
    <property type="entry name" value="ARM-type_fold"/>
</dbReference>
<evidence type="ECO:0000259" key="2">
    <source>
        <dbReference type="Pfam" id="PF12612"/>
    </source>
</evidence>
<dbReference type="PANTHER" id="PTHR12658:SF0">
    <property type="entry name" value="TUBULIN-SPECIFIC CHAPERONE D"/>
    <property type="match status" value="1"/>
</dbReference>